<dbReference type="InterPro" id="IPR014710">
    <property type="entry name" value="RmlC-like_jellyroll"/>
</dbReference>
<feature type="domain" description="HTH araC/xylS-type" evidence="4">
    <location>
        <begin position="173"/>
        <end position="271"/>
    </location>
</feature>
<dbReference type="InterPro" id="IPR020449">
    <property type="entry name" value="Tscrpt_reg_AraC-type_HTH"/>
</dbReference>
<dbReference type="CDD" id="cd02209">
    <property type="entry name" value="cupin_XRE_C"/>
    <property type="match status" value="1"/>
</dbReference>
<dbReference type="GO" id="GO:0043565">
    <property type="term" value="F:sequence-specific DNA binding"/>
    <property type="evidence" value="ECO:0007669"/>
    <property type="project" value="InterPro"/>
</dbReference>
<dbReference type="PRINTS" id="PR00032">
    <property type="entry name" value="HTHARAC"/>
</dbReference>
<sequence length="342" mass="39866">MELLKTYKSDGAAITFDELIYKIGSYHYNWHYELELIWLLEGKIEVNVNGEVCTLEEGDLYLINSNCGHATFAVIPESVAMRVHISPDFFLSQGIDLSKGKFHLNSSAEKKNPIYDELRYDLAQMQIFTLEGVSQFKMNALFYRITEKILDFFVLSQKESREFSLGQKRAFLDSAIEYIENNFRNELTLEQLAAQCNYSTSYLSKMFKTELGINFYEYLTRCRLQQALRSLAITDKKIGEISYETGFNDIKAFNKMFKKHFGTTPSDYRKQISPDLLITDQNFKNQLDEATFNSILEKIHVFVEQEKNQVYDQNPCEICNYKTYEKQYINLVSNLKHIVSDA</sequence>
<dbReference type="OrthoDB" id="2211832at2"/>
<name>R3TJ38_9ENTE</name>
<dbReference type="InterPro" id="IPR011051">
    <property type="entry name" value="RmlC_Cupin_sf"/>
</dbReference>
<dbReference type="HOGENOM" id="CLU_000445_88_3_9"/>
<dbReference type="InterPro" id="IPR009057">
    <property type="entry name" value="Homeodomain-like_sf"/>
</dbReference>
<protein>
    <recommendedName>
        <fullName evidence="4">HTH araC/xylS-type domain-containing protein</fullName>
    </recommendedName>
</protein>
<dbReference type="PANTHER" id="PTHR43280:SF2">
    <property type="entry name" value="HTH-TYPE TRANSCRIPTIONAL REGULATOR EXSA"/>
    <property type="match status" value="1"/>
</dbReference>
<reference evidence="5 6" key="1">
    <citation type="submission" date="2013-02" db="EMBL/GenBank/DDBJ databases">
        <title>The Genome Sequence of Enterococcus phoeniculicola BAA-412.</title>
        <authorList>
            <consortium name="The Broad Institute Genome Sequencing Platform"/>
            <consortium name="The Broad Institute Genome Sequencing Center for Infectious Disease"/>
            <person name="Earl A.M."/>
            <person name="Gilmore M.S."/>
            <person name="Lebreton F."/>
            <person name="Walker B."/>
            <person name="Young S.K."/>
            <person name="Zeng Q."/>
            <person name="Gargeya S."/>
            <person name="Fitzgerald M."/>
            <person name="Haas B."/>
            <person name="Abouelleil A."/>
            <person name="Alvarado L."/>
            <person name="Arachchi H.M."/>
            <person name="Berlin A.M."/>
            <person name="Chapman S.B."/>
            <person name="Dewar J."/>
            <person name="Goldberg J."/>
            <person name="Griggs A."/>
            <person name="Gujja S."/>
            <person name="Hansen M."/>
            <person name="Howarth C."/>
            <person name="Imamovic A."/>
            <person name="Larimer J."/>
            <person name="McCowan C."/>
            <person name="Murphy C."/>
            <person name="Neiman D."/>
            <person name="Pearson M."/>
            <person name="Priest M."/>
            <person name="Roberts A."/>
            <person name="Saif S."/>
            <person name="Shea T."/>
            <person name="Sisk P."/>
            <person name="Sykes S."/>
            <person name="Wortman J."/>
            <person name="Nusbaum C."/>
            <person name="Birren B."/>
        </authorList>
    </citation>
    <scope>NUCLEOTIDE SEQUENCE [LARGE SCALE GENOMIC DNA]</scope>
    <source>
        <strain evidence="5 6">ATCC BAA-412</strain>
    </source>
</reference>
<dbReference type="SUPFAM" id="SSF51182">
    <property type="entry name" value="RmlC-like cupins"/>
    <property type="match status" value="1"/>
</dbReference>
<evidence type="ECO:0000256" key="3">
    <source>
        <dbReference type="ARBA" id="ARBA00023163"/>
    </source>
</evidence>
<evidence type="ECO:0000313" key="5">
    <source>
        <dbReference type="EMBL" id="EOL41414.1"/>
    </source>
</evidence>
<dbReference type="AlphaFoldDB" id="R3TJ38"/>
<dbReference type="STRING" id="154621.RV11_GL000993"/>
<dbReference type="SMART" id="SM00342">
    <property type="entry name" value="HTH_ARAC"/>
    <property type="match status" value="1"/>
</dbReference>
<evidence type="ECO:0000256" key="2">
    <source>
        <dbReference type="ARBA" id="ARBA00023125"/>
    </source>
</evidence>
<keyword evidence="6" id="KW-1185">Reference proteome</keyword>
<accession>R3TJ38</accession>
<dbReference type="PATRIC" id="fig|1158610.3.peg.3418"/>
<dbReference type="SUPFAM" id="SSF46689">
    <property type="entry name" value="Homeodomain-like"/>
    <property type="match status" value="2"/>
</dbReference>
<dbReference type="InterPro" id="IPR013096">
    <property type="entry name" value="Cupin_2"/>
</dbReference>
<gene>
    <name evidence="5" type="ORF">UC3_03422</name>
</gene>
<dbReference type="Proteomes" id="UP000013785">
    <property type="component" value="Unassembled WGS sequence"/>
</dbReference>
<dbReference type="PANTHER" id="PTHR43280">
    <property type="entry name" value="ARAC-FAMILY TRANSCRIPTIONAL REGULATOR"/>
    <property type="match status" value="1"/>
</dbReference>
<keyword evidence="1" id="KW-0805">Transcription regulation</keyword>
<dbReference type="PROSITE" id="PS00041">
    <property type="entry name" value="HTH_ARAC_FAMILY_1"/>
    <property type="match status" value="1"/>
</dbReference>
<dbReference type="eggNOG" id="COG2207">
    <property type="taxonomic scope" value="Bacteria"/>
</dbReference>
<dbReference type="Gene3D" id="2.60.120.10">
    <property type="entry name" value="Jelly Rolls"/>
    <property type="match status" value="1"/>
</dbReference>
<dbReference type="GO" id="GO:0003700">
    <property type="term" value="F:DNA-binding transcription factor activity"/>
    <property type="evidence" value="ECO:0007669"/>
    <property type="project" value="InterPro"/>
</dbReference>
<dbReference type="PROSITE" id="PS01124">
    <property type="entry name" value="HTH_ARAC_FAMILY_2"/>
    <property type="match status" value="1"/>
</dbReference>
<evidence type="ECO:0000256" key="1">
    <source>
        <dbReference type="ARBA" id="ARBA00023015"/>
    </source>
</evidence>
<dbReference type="Pfam" id="PF07883">
    <property type="entry name" value="Cupin_2"/>
    <property type="match status" value="1"/>
</dbReference>
<dbReference type="EMBL" id="AJAT01000020">
    <property type="protein sequence ID" value="EOL41414.1"/>
    <property type="molecule type" value="Genomic_DNA"/>
</dbReference>
<evidence type="ECO:0000259" key="4">
    <source>
        <dbReference type="PROSITE" id="PS01124"/>
    </source>
</evidence>
<organism evidence="5 6">
    <name type="scientific">Enterococcus phoeniculicola ATCC BAA-412</name>
    <dbReference type="NCBI Taxonomy" id="1158610"/>
    <lineage>
        <taxon>Bacteria</taxon>
        <taxon>Bacillati</taxon>
        <taxon>Bacillota</taxon>
        <taxon>Bacilli</taxon>
        <taxon>Lactobacillales</taxon>
        <taxon>Enterococcaceae</taxon>
        <taxon>Enterococcus</taxon>
    </lineage>
</organism>
<dbReference type="InterPro" id="IPR018060">
    <property type="entry name" value="HTH_AraC"/>
</dbReference>
<dbReference type="eggNOG" id="COG1917">
    <property type="taxonomic scope" value="Bacteria"/>
</dbReference>
<dbReference type="InterPro" id="IPR018062">
    <property type="entry name" value="HTH_AraC-typ_CS"/>
</dbReference>
<comment type="caution">
    <text evidence="5">The sequence shown here is derived from an EMBL/GenBank/DDBJ whole genome shotgun (WGS) entry which is preliminary data.</text>
</comment>
<keyword evidence="3" id="KW-0804">Transcription</keyword>
<dbReference type="RefSeq" id="WP_010770052.1">
    <property type="nucleotide sequence ID" value="NZ_ASWE01000001.1"/>
</dbReference>
<dbReference type="Gene3D" id="1.10.10.60">
    <property type="entry name" value="Homeodomain-like"/>
    <property type="match status" value="2"/>
</dbReference>
<dbReference type="Pfam" id="PF12833">
    <property type="entry name" value="HTH_18"/>
    <property type="match status" value="1"/>
</dbReference>
<proteinExistence type="predicted"/>
<evidence type="ECO:0000313" key="6">
    <source>
        <dbReference type="Proteomes" id="UP000013785"/>
    </source>
</evidence>
<keyword evidence="2" id="KW-0238">DNA-binding</keyword>